<dbReference type="SUPFAM" id="SSF53187">
    <property type="entry name" value="Zn-dependent exopeptidases"/>
    <property type="match status" value="1"/>
</dbReference>
<evidence type="ECO:0000313" key="3">
    <source>
        <dbReference type="EMBL" id="MFD2174988.1"/>
    </source>
</evidence>
<dbReference type="InterPro" id="IPR036264">
    <property type="entry name" value="Bact_exopeptidase_dim_dom"/>
</dbReference>
<dbReference type="CDD" id="cd05666">
    <property type="entry name" value="M20_Acy1-like"/>
    <property type="match status" value="1"/>
</dbReference>
<dbReference type="Gene3D" id="3.30.70.360">
    <property type="match status" value="1"/>
</dbReference>
<evidence type="ECO:0000259" key="2">
    <source>
        <dbReference type="Pfam" id="PF07687"/>
    </source>
</evidence>
<comment type="caution">
    <text evidence="3">The sequence shown here is derived from an EMBL/GenBank/DDBJ whole genome shotgun (WGS) entry which is preliminary data.</text>
</comment>
<dbReference type="EMBL" id="JBHUIX010000013">
    <property type="protein sequence ID" value="MFD2174988.1"/>
    <property type="molecule type" value="Genomic_DNA"/>
</dbReference>
<evidence type="ECO:0000313" key="4">
    <source>
        <dbReference type="Proteomes" id="UP001597413"/>
    </source>
</evidence>
<protein>
    <submittedName>
        <fullName evidence="3">M20 aminoacylase family protein</fullName>
    </submittedName>
</protein>
<dbReference type="InterPro" id="IPR002933">
    <property type="entry name" value="Peptidase_M20"/>
</dbReference>
<sequence>MTPISSHQITDLDHFIALRQDLHRHPEIGLEELRTADIVAQELERYGYAVSRGLARTGVVGTLSCGAGNRAIGLRADMDALPILEETGAPYASQTPGKMHACGHDGHTATLLAAAKTLAERQNFDGTVHLIFQPAEENFGGAQMMVEEGFFRAFPCDAVFGMHNDPALPFGQFTFRDGAIMAAVDECTITVTGLGGHGATPELTRDPVVAAASIVMALQTIVARNVSALDNAVVTVAAIHSGTASNIVPERAEIVVGIRTFDAGVRDAIEARIKAIALAQAQSFGCAAHIDYVRSYDPTINHAAETAFARELAAEMFGAEKAKDFPRPMMGSEDFAYFLNECPGTYFFLGTAKGPNDPAHHHPKFDFNDAAIAPGAAFFVGLAERFLERGRS</sequence>
<dbReference type="Pfam" id="PF01546">
    <property type="entry name" value="Peptidase_M20"/>
    <property type="match status" value="1"/>
</dbReference>
<proteinExistence type="predicted"/>
<dbReference type="SUPFAM" id="SSF55031">
    <property type="entry name" value="Bacterial exopeptidase dimerisation domain"/>
    <property type="match status" value="1"/>
</dbReference>
<evidence type="ECO:0000256" key="1">
    <source>
        <dbReference type="ARBA" id="ARBA00022801"/>
    </source>
</evidence>
<dbReference type="Proteomes" id="UP001597413">
    <property type="component" value="Unassembled WGS sequence"/>
</dbReference>
<feature type="domain" description="Peptidase M20 dimerisation" evidence="2">
    <location>
        <begin position="187"/>
        <end position="278"/>
    </location>
</feature>
<dbReference type="PANTHER" id="PTHR11014:SF63">
    <property type="entry name" value="METALLOPEPTIDASE, PUTATIVE (AFU_ORTHOLOGUE AFUA_6G09600)-RELATED"/>
    <property type="match status" value="1"/>
</dbReference>
<organism evidence="3 4">
    <name type="scientific">Rhodobacter lacus</name>
    <dbReference type="NCBI Taxonomy" id="1641972"/>
    <lineage>
        <taxon>Bacteria</taxon>
        <taxon>Pseudomonadati</taxon>
        <taxon>Pseudomonadota</taxon>
        <taxon>Alphaproteobacteria</taxon>
        <taxon>Rhodobacterales</taxon>
        <taxon>Rhodobacter group</taxon>
        <taxon>Rhodobacter</taxon>
    </lineage>
</organism>
<accession>A0ABW5ACE4</accession>
<keyword evidence="4" id="KW-1185">Reference proteome</keyword>
<dbReference type="Gene3D" id="3.40.630.10">
    <property type="entry name" value="Zn peptidases"/>
    <property type="match status" value="1"/>
</dbReference>
<name>A0ABW5ACE4_9RHOB</name>
<reference evidence="4" key="1">
    <citation type="journal article" date="2019" name="Int. J. Syst. Evol. Microbiol.">
        <title>The Global Catalogue of Microorganisms (GCM) 10K type strain sequencing project: providing services to taxonomists for standard genome sequencing and annotation.</title>
        <authorList>
            <consortium name="The Broad Institute Genomics Platform"/>
            <consortium name="The Broad Institute Genome Sequencing Center for Infectious Disease"/>
            <person name="Wu L."/>
            <person name="Ma J."/>
        </authorList>
    </citation>
    <scope>NUCLEOTIDE SEQUENCE [LARGE SCALE GENOMIC DNA]</scope>
    <source>
        <strain evidence="4">CCUG 55131</strain>
    </source>
</reference>
<dbReference type="NCBIfam" id="TIGR01891">
    <property type="entry name" value="amidohydrolases"/>
    <property type="match status" value="1"/>
</dbReference>
<gene>
    <name evidence="3" type="ORF">ACFSM0_12905</name>
</gene>
<dbReference type="RefSeq" id="WP_377390998.1">
    <property type="nucleotide sequence ID" value="NZ_JBHUIX010000013.1"/>
</dbReference>
<dbReference type="InterPro" id="IPR017439">
    <property type="entry name" value="Amidohydrolase"/>
</dbReference>
<dbReference type="PANTHER" id="PTHR11014">
    <property type="entry name" value="PEPTIDASE M20 FAMILY MEMBER"/>
    <property type="match status" value="1"/>
</dbReference>
<keyword evidence="1" id="KW-0378">Hydrolase</keyword>
<dbReference type="InterPro" id="IPR011650">
    <property type="entry name" value="Peptidase_M20_dimer"/>
</dbReference>
<dbReference type="Pfam" id="PF07687">
    <property type="entry name" value="M20_dimer"/>
    <property type="match status" value="1"/>
</dbReference>
<dbReference type="PIRSF" id="PIRSF005962">
    <property type="entry name" value="Pept_M20D_amidohydro"/>
    <property type="match status" value="1"/>
</dbReference>